<dbReference type="Gene3D" id="1.10.3210.10">
    <property type="entry name" value="Hypothetical protein af1432"/>
    <property type="match status" value="1"/>
</dbReference>
<dbReference type="EMBL" id="BMGJ01000005">
    <property type="protein sequence ID" value="GGD61540.1"/>
    <property type="molecule type" value="Genomic_DNA"/>
</dbReference>
<dbReference type="InterPro" id="IPR013976">
    <property type="entry name" value="HDOD"/>
</dbReference>
<dbReference type="InterPro" id="IPR014408">
    <property type="entry name" value="dGMP_Pdiesterase_EAL/HD-GYP"/>
</dbReference>
<dbReference type="PANTHER" id="PTHR33525:SF4">
    <property type="entry name" value="CYCLIC DI-GMP PHOSPHODIESTERASE CDGJ"/>
    <property type="match status" value="1"/>
</dbReference>
<proteinExistence type="predicted"/>
<dbReference type="PANTHER" id="PTHR33525">
    <property type="match status" value="1"/>
</dbReference>
<dbReference type="PROSITE" id="PS51833">
    <property type="entry name" value="HDOD"/>
    <property type="match status" value="1"/>
</dbReference>
<dbReference type="SUPFAM" id="SSF109604">
    <property type="entry name" value="HD-domain/PDEase-like"/>
    <property type="match status" value="1"/>
</dbReference>
<accession>A0ABQ1R7W7</accession>
<name>A0ABQ1R7W7_9ALTE</name>
<dbReference type="InterPro" id="IPR052340">
    <property type="entry name" value="RNase_Y/CdgJ"/>
</dbReference>
<reference evidence="4" key="1">
    <citation type="journal article" date="2019" name="Int. J. Syst. Evol. Microbiol.">
        <title>The Global Catalogue of Microorganisms (GCM) 10K type strain sequencing project: providing services to taxonomists for standard genome sequencing and annotation.</title>
        <authorList>
            <consortium name="The Broad Institute Genomics Platform"/>
            <consortium name="The Broad Institute Genome Sequencing Center for Infectious Disease"/>
            <person name="Wu L."/>
            <person name="Ma J."/>
        </authorList>
    </citation>
    <scope>NUCLEOTIDE SEQUENCE [LARGE SCALE GENOMIC DNA]</scope>
    <source>
        <strain evidence="4">CGMCC 1.12923</strain>
    </source>
</reference>
<comment type="caution">
    <text evidence="3">The sequence shown here is derived from an EMBL/GenBank/DDBJ whole genome shotgun (WGS) entry which is preliminary data.</text>
</comment>
<feature type="domain" description="HDOD" evidence="2">
    <location>
        <begin position="201"/>
        <end position="387"/>
    </location>
</feature>
<sequence>MNYHYLARQPILDSQERTYGYELLYRDSEQNAFPAGLDDEKASSRLFYESLLFDGTEKITEDKKAFVNISAVSLLQKIPDILPPGNLVIEIVERSLVNEGVVEVIKALHAKGYVFALDDYDGKSQWDVLEPYMHYVKVEIQNSPLETARHIELVRSRFPTAQIIVERVETYDDFDSAKLCGADYFQGYFFARPEMMQKINLNPAQMTVVQLMALATGDSLDYQRVSDVLKKDIGLASRVLRLANIACKTRKQEIVSIKSAATFLGEQALRKFIVIVSVSQLTTHKPFELMRLALTRALFMQLLGEHFMPKRSDTLFLLGLLSLLDAMLSISTDEVIDTLHLNPEFATALRAYEGELGNILSIVTCIETNDWSAITSQPLFNYDNGQDPDVFSINYQQACDYADELLKELQL</sequence>
<protein>
    <submittedName>
        <fullName evidence="3">Histidine kinase</fullName>
    </submittedName>
</protein>
<dbReference type="GO" id="GO:0016301">
    <property type="term" value="F:kinase activity"/>
    <property type="evidence" value="ECO:0007669"/>
    <property type="project" value="UniProtKB-KW"/>
</dbReference>
<keyword evidence="3" id="KW-0808">Transferase</keyword>
<evidence type="ECO:0000313" key="3">
    <source>
        <dbReference type="EMBL" id="GGD61540.1"/>
    </source>
</evidence>
<dbReference type="PIRSF" id="PIRSF003180">
    <property type="entry name" value="DiGMPpdiest_YuxH"/>
    <property type="match status" value="1"/>
</dbReference>
<evidence type="ECO:0000313" key="4">
    <source>
        <dbReference type="Proteomes" id="UP000614272"/>
    </source>
</evidence>
<dbReference type="Proteomes" id="UP000614272">
    <property type="component" value="Unassembled WGS sequence"/>
</dbReference>
<organism evidence="3 4">
    <name type="scientific">Lacimicrobium alkaliphilum</name>
    <dbReference type="NCBI Taxonomy" id="1526571"/>
    <lineage>
        <taxon>Bacteria</taxon>
        <taxon>Pseudomonadati</taxon>
        <taxon>Pseudomonadota</taxon>
        <taxon>Gammaproteobacteria</taxon>
        <taxon>Alteromonadales</taxon>
        <taxon>Alteromonadaceae</taxon>
        <taxon>Lacimicrobium</taxon>
    </lineage>
</organism>
<keyword evidence="3" id="KW-0418">Kinase</keyword>
<gene>
    <name evidence="3" type="ORF">GCM10011357_16080</name>
</gene>
<evidence type="ECO:0000259" key="2">
    <source>
        <dbReference type="PROSITE" id="PS51833"/>
    </source>
</evidence>
<dbReference type="RefSeq" id="WP_099033702.1">
    <property type="nucleotide sequence ID" value="NZ_BMGJ01000005.1"/>
</dbReference>
<dbReference type="InterPro" id="IPR001633">
    <property type="entry name" value="EAL_dom"/>
</dbReference>
<keyword evidence="4" id="KW-1185">Reference proteome</keyword>
<dbReference type="Pfam" id="PF08668">
    <property type="entry name" value="HDOD"/>
    <property type="match status" value="1"/>
</dbReference>
<dbReference type="PROSITE" id="PS50883">
    <property type="entry name" value="EAL"/>
    <property type="match status" value="1"/>
</dbReference>
<dbReference type="Gene3D" id="3.20.20.450">
    <property type="entry name" value="EAL domain"/>
    <property type="match status" value="1"/>
</dbReference>
<dbReference type="InterPro" id="IPR035919">
    <property type="entry name" value="EAL_sf"/>
</dbReference>
<feature type="domain" description="EAL" evidence="1">
    <location>
        <begin position="1"/>
        <end position="207"/>
    </location>
</feature>
<evidence type="ECO:0000259" key="1">
    <source>
        <dbReference type="PROSITE" id="PS50883"/>
    </source>
</evidence>
<dbReference type="SUPFAM" id="SSF141868">
    <property type="entry name" value="EAL domain-like"/>
    <property type="match status" value="1"/>
</dbReference>